<proteinExistence type="predicted"/>
<organism evidence="1 2">
    <name type="scientific">Penicillium camemberti (strain FM 013)</name>
    <dbReference type="NCBI Taxonomy" id="1429867"/>
    <lineage>
        <taxon>Eukaryota</taxon>
        <taxon>Fungi</taxon>
        <taxon>Dikarya</taxon>
        <taxon>Ascomycota</taxon>
        <taxon>Pezizomycotina</taxon>
        <taxon>Eurotiomycetes</taxon>
        <taxon>Eurotiomycetidae</taxon>
        <taxon>Eurotiales</taxon>
        <taxon>Aspergillaceae</taxon>
        <taxon>Penicillium</taxon>
    </lineage>
</organism>
<gene>
    <name evidence="1" type="ORF">PCAMFM013_S107g000004</name>
</gene>
<sequence>MSSPSSFKEPSISAFVPALAGADNFHSMSTSLNSLSRSRYNILPGFYYSVLKHLHADNVICGSLQESMHFLPGPRKHAC</sequence>
<evidence type="ECO:0000313" key="1">
    <source>
        <dbReference type="EMBL" id="CRL31297.1"/>
    </source>
</evidence>
<accession>A0A0G4PY56</accession>
<protein>
    <submittedName>
        <fullName evidence="1">Str. FM013</fullName>
    </submittedName>
</protein>
<dbReference type="EMBL" id="HG793238">
    <property type="protein sequence ID" value="CRL31297.1"/>
    <property type="molecule type" value="Genomic_DNA"/>
</dbReference>
<name>A0A0G4PY56_PENC3</name>
<evidence type="ECO:0000313" key="2">
    <source>
        <dbReference type="Proteomes" id="UP000053732"/>
    </source>
</evidence>
<keyword evidence="2" id="KW-1185">Reference proteome</keyword>
<dbReference type="Proteomes" id="UP000053732">
    <property type="component" value="Unassembled WGS sequence"/>
</dbReference>
<dbReference type="AlphaFoldDB" id="A0A0G4PY56"/>
<reference evidence="1 2" key="1">
    <citation type="journal article" date="2014" name="Nat. Commun.">
        <title>Multiple recent horizontal transfers of a large genomic region in cheese making fungi.</title>
        <authorList>
            <person name="Cheeseman K."/>
            <person name="Ropars J."/>
            <person name="Renault P."/>
            <person name="Dupont J."/>
            <person name="Gouzy J."/>
            <person name="Branca A."/>
            <person name="Abraham A.L."/>
            <person name="Ceppi M."/>
            <person name="Conseiller E."/>
            <person name="Debuchy R."/>
            <person name="Malagnac F."/>
            <person name="Goarin A."/>
            <person name="Silar P."/>
            <person name="Lacoste S."/>
            <person name="Sallet E."/>
            <person name="Bensimon A."/>
            <person name="Giraud T."/>
            <person name="Brygoo Y."/>
        </authorList>
    </citation>
    <scope>NUCLEOTIDE SEQUENCE [LARGE SCALE GENOMIC DNA]</scope>
    <source>
        <strain evidence="2">FM 013</strain>
    </source>
</reference>